<dbReference type="Pfam" id="PF00885">
    <property type="entry name" value="DMRL_synthase"/>
    <property type="match status" value="1"/>
</dbReference>
<dbReference type="GO" id="GO:0009231">
    <property type="term" value="P:riboflavin biosynthetic process"/>
    <property type="evidence" value="ECO:0007669"/>
    <property type="project" value="UniProtKB-UniRule"/>
</dbReference>
<dbReference type="NCBIfam" id="TIGR00114">
    <property type="entry name" value="lumazine-synth"/>
    <property type="match status" value="1"/>
</dbReference>
<dbReference type="EC" id="2.5.1.78" evidence="3 7"/>
<evidence type="ECO:0000313" key="8">
    <source>
        <dbReference type="EMBL" id="SEH74240.1"/>
    </source>
</evidence>
<dbReference type="GO" id="GO:0009349">
    <property type="term" value="C:riboflavin synthase complex"/>
    <property type="evidence" value="ECO:0007669"/>
    <property type="project" value="UniProtKB-UniRule"/>
</dbReference>
<dbReference type="KEGG" id="agl:PYTT_0380"/>
<dbReference type="HAMAP" id="MF_00178">
    <property type="entry name" value="Lumazine_synth"/>
    <property type="match status" value="1"/>
</dbReference>
<feature type="binding site" evidence="7">
    <location>
        <position position="119"/>
    </location>
    <ligand>
        <name>(2S)-2-hydroxy-3-oxobutyl phosphate</name>
        <dbReference type="ChEBI" id="CHEBI:58830"/>
    </ligand>
</feature>
<comment type="catalytic activity">
    <reaction evidence="6 7">
        <text>(2S)-2-hydroxy-3-oxobutyl phosphate + 5-amino-6-(D-ribitylamino)uracil = 6,7-dimethyl-8-(1-D-ribityl)lumazine + phosphate + 2 H2O + H(+)</text>
        <dbReference type="Rhea" id="RHEA:26152"/>
        <dbReference type="ChEBI" id="CHEBI:15377"/>
        <dbReference type="ChEBI" id="CHEBI:15378"/>
        <dbReference type="ChEBI" id="CHEBI:15934"/>
        <dbReference type="ChEBI" id="CHEBI:43474"/>
        <dbReference type="ChEBI" id="CHEBI:58201"/>
        <dbReference type="ChEBI" id="CHEBI:58830"/>
        <dbReference type="EC" id="2.5.1.78"/>
    </reaction>
</comment>
<comment type="similarity">
    <text evidence="2 7">Belongs to the DMRL synthase family.</text>
</comment>
<dbReference type="UniPathway" id="UPA00275">
    <property type="reaction ID" value="UER00404"/>
</dbReference>
<dbReference type="PANTHER" id="PTHR21058:SF0">
    <property type="entry name" value="6,7-DIMETHYL-8-RIBITYLLUMAZINE SYNTHASE"/>
    <property type="match status" value="1"/>
</dbReference>
<dbReference type="STRING" id="1679444.PYTT_0380"/>
<comment type="pathway">
    <text evidence="1 7">Cofactor biosynthesis; riboflavin biosynthesis; riboflavin from 2-hydroxy-3-oxobutyl phosphate and 5-amino-6-(D-ribitylamino)uracil: step 1/2.</text>
</comment>
<keyword evidence="4 7" id="KW-0686">Riboflavin biosynthesis</keyword>
<keyword evidence="9" id="KW-1185">Reference proteome</keyword>
<dbReference type="GO" id="GO:0005829">
    <property type="term" value="C:cytosol"/>
    <property type="evidence" value="ECO:0007669"/>
    <property type="project" value="TreeGrafter"/>
</dbReference>
<feature type="active site" description="Proton donor" evidence="7">
    <location>
        <position position="80"/>
    </location>
</feature>
<dbReference type="PANTHER" id="PTHR21058">
    <property type="entry name" value="6,7-DIMETHYL-8-RIBITYLLUMAZINE SYNTHASE DMRL SYNTHASE LUMAZINE SYNTHASE"/>
    <property type="match status" value="1"/>
</dbReference>
<evidence type="ECO:0000256" key="2">
    <source>
        <dbReference type="ARBA" id="ARBA00007424"/>
    </source>
</evidence>
<feature type="binding site" evidence="7">
    <location>
        <position position="105"/>
    </location>
    <ligand>
        <name>5-amino-6-(D-ribitylamino)uracil</name>
        <dbReference type="ChEBI" id="CHEBI:15934"/>
    </ligand>
</feature>
<feature type="binding site" evidence="7">
    <location>
        <begin position="77"/>
        <end position="78"/>
    </location>
    <ligand>
        <name>(2S)-2-hydroxy-3-oxobutyl phosphate</name>
        <dbReference type="ChEBI" id="CHEBI:58830"/>
    </ligand>
</feature>
<dbReference type="RefSeq" id="WP_245741055.1">
    <property type="nucleotide sequence ID" value="NZ_LT629973.1"/>
</dbReference>
<feature type="binding site" evidence="7">
    <location>
        <position position="13"/>
    </location>
    <ligand>
        <name>5-amino-6-(D-ribitylamino)uracil</name>
        <dbReference type="ChEBI" id="CHEBI:15934"/>
    </ligand>
</feature>
<sequence>MSSARITIVASRYNEQYTDALIENCIQELDIIMPGTRIEIVRVPGAYEVPVAVKRSIVLADKQPRVVIALGVIIKGSTDHADLIGASVTHSLQQIALDTLVPVIHEVILVNDEKQAFARCIGSALNRGREAARAATAMLELIEQPK</sequence>
<dbReference type="AlphaFoldDB" id="A0A1H6KFH4"/>
<feature type="binding site" evidence="7">
    <location>
        <begin position="72"/>
        <end position="74"/>
    </location>
    <ligand>
        <name>5-amino-6-(D-ribitylamino)uracil</name>
        <dbReference type="ChEBI" id="CHEBI:15934"/>
    </ligand>
</feature>
<dbReference type="GO" id="GO:0000906">
    <property type="term" value="F:6,7-dimethyl-8-ribityllumazine synthase activity"/>
    <property type="evidence" value="ECO:0007669"/>
    <property type="project" value="UniProtKB-UniRule"/>
</dbReference>
<proteinExistence type="inferred from homology"/>
<evidence type="ECO:0000313" key="9">
    <source>
        <dbReference type="Proteomes" id="UP000176204"/>
    </source>
</evidence>
<dbReference type="InterPro" id="IPR034964">
    <property type="entry name" value="LS"/>
</dbReference>
<comment type="function">
    <text evidence="7">Catalyzes the formation of 6,7-dimethyl-8-ribityllumazine by condensation of 5-amino-6-(D-ribitylamino)uracil with 3,4-dihydroxy-2-butanone 4-phosphate. This is the penultimate step in the biosynthesis of riboflavin.</text>
</comment>
<evidence type="ECO:0000256" key="5">
    <source>
        <dbReference type="ARBA" id="ARBA00022679"/>
    </source>
</evidence>
<dbReference type="InterPro" id="IPR036467">
    <property type="entry name" value="LS/RS_sf"/>
</dbReference>
<gene>
    <name evidence="7" type="primary">ribH</name>
    <name evidence="8" type="ORF">PYTT_0380</name>
</gene>
<evidence type="ECO:0000256" key="7">
    <source>
        <dbReference type="HAMAP-Rule" id="MF_00178"/>
    </source>
</evidence>
<organism evidence="8 9">
    <name type="scientific">Akkermansia glycaniphila</name>
    <dbReference type="NCBI Taxonomy" id="1679444"/>
    <lineage>
        <taxon>Bacteria</taxon>
        <taxon>Pseudomonadati</taxon>
        <taxon>Verrucomicrobiota</taxon>
        <taxon>Verrucomicrobiia</taxon>
        <taxon>Verrucomicrobiales</taxon>
        <taxon>Akkermansiaceae</taxon>
        <taxon>Akkermansia</taxon>
    </lineage>
</organism>
<keyword evidence="5 7" id="KW-0808">Transferase</keyword>
<dbReference type="Proteomes" id="UP000176204">
    <property type="component" value="Chromosome I"/>
</dbReference>
<evidence type="ECO:0000256" key="1">
    <source>
        <dbReference type="ARBA" id="ARBA00004917"/>
    </source>
</evidence>
<evidence type="ECO:0000256" key="6">
    <source>
        <dbReference type="ARBA" id="ARBA00048785"/>
    </source>
</evidence>
<dbReference type="CDD" id="cd09209">
    <property type="entry name" value="Lumazine_synthase-I"/>
    <property type="match status" value="1"/>
</dbReference>
<dbReference type="SUPFAM" id="SSF52121">
    <property type="entry name" value="Lumazine synthase"/>
    <property type="match status" value="1"/>
</dbReference>
<accession>A0A1H6KFH4</accession>
<dbReference type="EMBL" id="LT629973">
    <property type="protein sequence ID" value="SEH74240.1"/>
    <property type="molecule type" value="Genomic_DNA"/>
</dbReference>
<protein>
    <recommendedName>
        <fullName evidence="3 7">6,7-dimethyl-8-ribityllumazine synthase</fullName>
        <shortName evidence="7">DMRL synthase</shortName>
        <shortName evidence="7">LS</shortName>
        <shortName evidence="7">Lumazine synthase</shortName>
        <ecNumber evidence="3 7">2.5.1.78</ecNumber>
    </recommendedName>
</protein>
<feature type="binding site" evidence="7">
    <location>
        <begin position="46"/>
        <end position="48"/>
    </location>
    <ligand>
        <name>5-amino-6-(D-ribitylamino)uracil</name>
        <dbReference type="ChEBI" id="CHEBI:15934"/>
    </ligand>
</feature>
<name>A0A1H6KFH4_9BACT</name>
<evidence type="ECO:0000256" key="3">
    <source>
        <dbReference type="ARBA" id="ARBA00012664"/>
    </source>
</evidence>
<reference evidence="9" key="1">
    <citation type="submission" date="2016-09" db="EMBL/GenBank/DDBJ databases">
        <authorList>
            <person name="Koehorst J."/>
        </authorList>
    </citation>
    <scope>NUCLEOTIDE SEQUENCE [LARGE SCALE GENOMIC DNA]</scope>
</reference>
<evidence type="ECO:0000256" key="4">
    <source>
        <dbReference type="ARBA" id="ARBA00022619"/>
    </source>
</evidence>
<dbReference type="InterPro" id="IPR002180">
    <property type="entry name" value="LS/RS"/>
</dbReference>
<dbReference type="Gene3D" id="3.40.50.960">
    <property type="entry name" value="Lumazine/riboflavin synthase"/>
    <property type="match status" value="1"/>
</dbReference>